<reference evidence="1" key="1">
    <citation type="submission" date="2021-03" db="EMBL/GenBank/DDBJ databases">
        <authorList>
            <person name="Jaffe A."/>
        </authorList>
    </citation>
    <scope>NUCLEOTIDE SEQUENCE</scope>
    <source>
        <strain evidence="1">RIFCSPLOWO2_01_FULL_58_19</strain>
    </source>
</reference>
<proteinExistence type="predicted"/>
<dbReference type="Proteomes" id="UP000678237">
    <property type="component" value="Unassembled WGS sequence"/>
</dbReference>
<gene>
    <name evidence="1" type="ORF">J4203_02895</name>
</gene>
<sequence>AKAQAAYDKALTQTTEAAAVSWFTKSWANSFNAYKYAAKTEAEAAKAAIADPDAEPAEEPVDVEE</sequence>
<reference evidence="1" key="2">
    <citation type="submission" date="2021-05" db="EMBL/GenBank/DDBJ databases">
        <title>Protein family content uncovers lineage relationships and bacterial pathway maintenance mechanisms in DPANN archaea.</title>
        <authorList>
            <person name="Castelle C.J."/>
            <person name="Meheust R."/>
            <person name="Jaffe A.L."/>
            <person name="Seitz K."/>
            <person name="Gong X."/>
            <person name="Baker B.J."/>
            <person name="Banfield J.F."/>
        </authorList>
    </citation>
    <scope>NUCLEOTIDE SEQUENCE</scope>
    <source>
        <strain evidence="1">RIFCSPLOWO2_01_FULL_58_19</strain>
    </source>
</reference>
<evidence type="ECO:0000313" key="2">
    <source>
        <dbReference type="Proteomes" id="UP000678237"/>
    </source>
</evidence>
<accession>A0A8T4LHS0</accession>
<dbReference type="EMBL" id="JAGVWE010000002">
    <property type="protein sequence ID" value="MBS3062795.1"/>
    <property type="molecule type" value="Genomic_DNA"/>
</dbReference>
<name>A0A8T4LHS0_9ARCH</name>
<organism evidence="1 2">
    <name type="scientific">Candidatus Iainarchaeum sp</name>
    <dbReference type="NCBI Taxonomy" id="3101447"/>
    <lineage>
        <taxon>Archaea</taxon>
        <taxon>Candidatus Iainarchaeota</taxon>
        <taxon>Candidatus Iainarchaeia</taxon>
        <taxon>Candidatus Iainarchaeales</taxon>
        <taxon>Candidatus Iainarchaeaceae</taxon>
        <taxon>Candidatus Iainarchaeum</taxon>
    </lineage>
</organism>
<protein>
    <submittedName>
        <fullName evidence="1">Uncharacterized protein</fullName>
    </submittedName>
</protein>
<evidence type="ECO:0000313" key="1">
    <source>
        <dbReference type="EMBL" id="MBS3062795.1"/>
    </source>
</evidence>
<feature type="non-terminal residue" evidence="1">
    <location>
        <position position="1"/>
    </location>
</feature>
<dbReference type="AlphaFoldDB" id="A0A8T4LHS0"/>
<comment type="caution">
    <text evidence="1">The sequence shown here is derived from an EMBL/GenBank/DDBJ whole genome shotgun (WGS) entry which is preliminary data.</text>
</comment>